<dbReference type="InterPro" id="IPR036686">
    <property type="entry name" value="Class_II_Hydrophobin_sf"/>
</dbReference>
<dbReference type="Proteomes" id="UP001303160">
    <property type="component" value="Unassembled WGS sequence"/>
</dbReference>
<gene>
    <name evidence="3" type="ORF">QBC40DRAFT_345236</name>
</gene>
<reference evidence="3" key="2">
    <citation type="submission" date="2023-05" db="EMBL/GenBank/DDBJ databases">
        <authorList>
            <consortium name="Lawrence Berkeley National Laboratory"/>
            <person name="Steindorff A."/>
            <person name="Hensen N."/>
            <person name="Bonometti L."/>
            <person name="Westerberg I."/>
            <person name="Brannstrom I.O."/>
            <person name="Guillou S."/>
            <person name="Cros-Aarteil S."/>
            <person name="Calhoun S."/>
            <person name="Haridas S."/>
            <person name="Kuo A."/>
            <person name="Mondo S."/>
            <person name="Pangilinan J."/>
            <person name="Riley R."/>
            <person name="Labutti K."/>
            <person name="Andreopoulos B."/>
            <person name="Lipzen A."/>
            <person name="Chen C."/>
            <person name="Yanf M."/>
            <person name="Daum C."/>
            <person name="Ng V."/>
            <person name="Clum A."/>
            <person name="Ohm R."/>
            <person name="Martin F."/>
            <person name="Silar P."/>
            <person name="Natvig D."/>
            <person name="Lalanne C."/>
            <person name="Gautier V."/>
            <person name="Ament-Velasquez S.L."/>
            <person name="Kruys A."/>
            <person name="Hutchinson M.I."/>
            <person name="Powell A.J."/>
            <person name="Barry K."/>
            <person name="Miller A.N."/>
            <person name="Grigoriev I.V."/>
            <person name="Debuchy R."/>
            <person name="Gladieux P."/>
            <person name="Thoren M.H."/>
            <person name="Johannesson H."/>
        </authorList>
    </citation>
    <scope>NUCLEOTIDE SEQUENCE</scope>
    <source>
        <strain evidence="3">CBS 315.58</strain>
    </source>
</reference>
<keyword evidence="1" id="KW-1015">Disulfide bond</keyword>
<sequence length="104" mass="10280">MQFSSLITILTVAMTAAALPAADVANNNVVVARTGGGGGTPVNECSVTNEKPVCCTGGLLGLIDLSCLVAAVGGICSGNVKCCNVDKNVGQALITIDILTCGIL</sequence>
<feature type="signal peptide" evidence="2">
    <location>
        <begin position="1"/>
        <end position="18"/>
    </location>
</feature>
<name>A0AAN6XSN6_9PEZI</name>
<protein>
    <submittedName>
        <fullName evidence="3">Hydrophobin</fullName>
    </submittedName>
</protein>
<keyword evidence="2" id="KW-0732">Signal</keyword>
<proteinExistence type="predicted"/>
<evidence type="ECO:0000313" key="3">
    <source>
        <dbReference type="EMBL" id="KAK4204770.1"/>
    </source>
</evidence>
<feature type="chain" id="PRO_5042994196" evidence="2">
    <location>
        <begin position="19"/>
        <end position="104"/>
    </location>
</feature>
<organism evidence="3 4">
    <name type="scientific">Triangularia verruculosa</name>
    <dbReference type="NCBI Taxonomy" id="2587418"/>
    <lineage>
        <taxon>Eukaryota</taxon>
        <taxon>Fungi</taxon>
        <taxon>Dikarya</taxon>
        <taxon>Ascomycota</taxon>
        <taxon>Pezizomycotina</taxon>
        <taxon>Sordariomycetes</taxon>
        <taxon>Sordariomycetidae</taxon>
        <taxon>Sordariales</taxon>
        <taxon>Podosporaceae</taxon>
        <taxon>Triangularia</taxon>
    </lineage>
</organism>
<accession>A0AAN6XSN6</accession>
<keyword evidence="4" id="KW-1185">Reference proteome</keyword>
<evidence type="ECO:0000256" key="1">
    <source>
        <dbReference type="ARBA" id="ARBA00023157"/>
    </source>
</evidence>
<dbReference type="Gene3D" id="3.20.120.10">
    <property type="entry name" value="Hydrophobin"/>
    <property type="match status" value="1"/>
</dbReference>
<comment type="caution">
    <text evidence="3">The sequence shown here is derived from an EMBL/GenBank/DDBJ whole genome shotgun (WGS) entry which is preliminary data.</text>
</comment>
<reference evidence="3" key="1">
    <citation type="journal article" date="2023" name="Mol. Phylogenet. Evol.">
        <title>Genome-scale phylogeny and comparative genomics of the fungal order Sordariales.</title>
        <authorList>
            <person name="Hensen N."/>
            <person name="Bonometti L."/>
            <person name="Westerberg I."/>
            <person name="Brannstrom I.O."/>
            <person name="Guillou S."/>
            <person name="Cros-Aarteil S."/>
            <person name="Calhoun S."/>
            <person name="Haridas S."/>
            <person name="Kuo A."/>
            <person name="Mondo S."/>
            <person name="Pangilinan J."/>
            <person name="Riley R."/>
            <person name="LaButti K."/>
            <person name="Andreopoulos B."/>
            <person name="Lipzen A."/>
            <person name="Chen C."/>
            <person name="Yan M."/>
            <person name="Daum C."/>
            <person name="Ng V."/>
            <person name="Clum A."/>
            <person name="Steindorff A."/>
            <person name="Ohm R.A."/>
            <person name="Martin F."/>
            <person name="Silar P."/>
            <person name="Natvig D.O."/>
            <person name="Lalanne C."/>
            <person name="Gautier V."/>
            <person name="Ament-Velasquez S.L."/>
            <person name="Kruys A."/>
            <person name="Hutchinson M.I."/>
            <person name="Powell A.J."/>
            <person name="Barry K."/>
            <person name="Miller A.N."/>
            <person name="Grigoriev I.V."/>
            <person name="Debuchy R."/>
            <person name="Gladieux P."/>
            <person name="Hiltunen Thoren M."/>
            <person name="Johannesson H."/>
        </authorList>
    </citation>
    <scope>NUCLEOTIDE SEQUENCE</scope>
    <source>
        <strain evidence="3">CBS 315.58</strain>
    </source>
</reference>
<dbReference type="GO" id="GO:0005576">
    <property type="term" value="C:extracellular region"/>
    <property type="evidence" value="ECO:0007669"/>
    <property type="project" value="InterPro"/>
</dbReference>
<dbReference type="AlphaFoldDB" id="A0AAN6XSN6"/>
<dbReference type="EMBL" id="MU863880">
    <property type="protein sequence ID" value="KAK4204770.1"/>
    <property type="molecule type" value="Genomic_DNA"/>
</dbReference>
<evidence type="ECO:0000256" key="2">
    <source>
        <dbReference type="SAM" id="SignalP"/>
    </source>
</evidence>
<evidence type="ECO:0000313" key="4">
    <source>
        <dbReference type="Proteomes" id="UP001303160"/>
    </source>
</evidence>